<dbReference type="Gene3D" id="3.30.200.20">
    <property type="entry name" value="Phosphorylase Kinase, domain 1"/>
    <property type="match status" value="1"/>
</dbReference>
<dbReference type="PANTHER" id="PTHR46863">
    <property type="entry name" value="OS09G0572100 PROTEIN"/>
    <property type="match status" value="1"/>
</dbReference>
<evidence type="ECO:0000259" key="2">
    <source>
        <dbReference type="PROSITE" id="PS50011"/>
    </source>
</evidence>
<dbReference type="SUPFAM" id="SSF56112">
    <property type="entry name" value="Protein kinase-like (PK-like)"/>
    <property type="match status" value="1"/>
</dbReference>
<name>A0ABQ9A4U9_9ROSI</name>
<dbReference type="InterPro" id="IPR000719">
    <property type="entry name" value="Prot_kinase_dom"/>
</dbReference>
<feature type="compositionally biased region" description="Low complexity" evidence="1">
    <location>
        <begin position="33"/>
        <end position="52"/>
    </location>
</feature>
<feature type="compositionally biased region" description="Polar residues" evidence="1">
    <location>
        <begin position="53"/>
        <end position="62"/>
    </location>
</feature>
<organism evidence="3 4">
    <name type="scientific">Salix suchowensis</name>
    <dbReference type="NCBI Taxonomy" id="1278906"/>
    <lineage>
        <taxon>Eukaryota</taxon>
        <taxon>Viridiplantae</taxon>
        <taxon>Streptophyta</taxon>
        <taxon>Embryophyta</taxon>
        <taxon>Tracheophyta</taxon>
        <taxon>Spermatophyta</taxon>
        <taxon>Magnoliopsida</taxon>
        <taxon>eudicotyledons</taxon>
        <taxon>Gunneridae</taxon>
        <taxon>Pentapetalae</taxon>
        <taxon>rosids</taxon>
        <taxon>fabids</taxon>
        <taxon>Malpighiales</taxon>
        <taxon>Salicaceae</taxon>
        <taxon>Saliceae</taxon>
        <taxon>Salix</taxon>
    </lineage>
</organism>
<proteinExistence type="predicted"/>
<keyword evidence="4" id="KW-1185">Reference proteome</keyword>
<dbReference type="PANTHER" id="PTHR46863:SF2">
    <property type="entry name" value="LYSM DOMAIN RECEPTOR-LIKE KINASE 3"/>
    <property type="match status" value="1"/>
</dbReference>
<dbReference type="InterPro" id="IPR011009">
    <property type="entry name" value="Kinase-like_dom_sf"/>
</dbReference>
<reference evidence="3" key="1">
    <citation type="submission" date="2022-10" db="EMBL/GenBank/DDBJ databases">
        <authorList>
            <person name="Hyden B.L."/>
            <person name="Feng K."/>
            <person name="Yates T."/>
            <person name="Jawdy S."/>
            <person name="Smart L.B."/>
            <person name="Muchero W."/>
        </authorList>
    </citation>
    <scope>NUCLEOTIDE SEQUENCE</scope>
    <source>
        <tissue evidence="3">Shoot tip</tissue>
    </source>
</reference>
<feature type="domain" description="Protein kinase" evidence="2">
    <location>
        <begin position="99"/>
        <end position="399"/>
    </location>
</feature>
<comment type="caution">
    <text evidence="3">The sequence shown here is derived from an EMBL/GenBank/DDBJ whole genome shotgun (WGS) entry which is preliminary data.</text>
</comment>
<sequence length="421" mass="46232">MRKSKKIMDMINNLTPKPKKSESLEPPPPPPASTSSSSASSSINLSSSNYPSTDDSPTCTEASNFPSFSSKTSLSSLKDSLPENPHIYDLSEICEATNNFLKKPFSSSSSSTSWRCSIRGKEVIIFQRKFRLQIGLPELQKRLLTICRSHHSSVIKLFGVSSPGNYIYLVYEYVHGANLATCLRNPQNPSYTVLSSWLSRMQIATDIANGLAYIHHCSGLNSESVHGHIKSSSILVTGDSLNARICHFGTSELCGERVGNESSLSKNSGRSDSRGMRFEGTAGYMAPESQSSAFVTQKCDVYAFGVVVLELVSGEEALRYVFDKGGGVYKRISVIERAREVVAVGGGELRKWVDKRMKDSYPVEVAEKMVLLGLECVDDDPEKRPHTGLIDARVSKLYLKSKKWAAKFGLPTDFSVSLAPR</sequence>
<dbReference type="Proteomes" id="UP001141253">
    <property type="component" value="Chromosome 8"/>
</dbReference>
<evidence type="ECO:0000313" key="4">
    <source>
        <dbReference type="Proteomes" id="UP001141253"/>
    </source>
</evidence>
<evidence type="ECO:0000313" key="3">
    <source>
        <dbReference type="EMBL" id="KAJ6322985.1"/>
    </source>
</evidence>
<dbReference type="Pfam" id="PF00069">
    <property type="entry name" value="Pkinase"/>
    <property type="match status" value="1"/>
</dbReference>
<accession>A0ABQ9A4U9</accession>
<dbReference type="Gene3D" id="1.10.510.10">
    <property type="entry name" value="Transferase(Phosphotransferase) domain 1"/>
    <property type="match status" value="1"/>
</dbReference>
<reference evidence="3" key="2">
    <citation type="journal article" date="2023" name="Int. J. Mol. Sci.">
        <title>De Novo Assembly and Annotation of 11 Diverse Shrub Willow (Salix) Genomes Reveals Novel Gene Organization in Sex-Linked Regions.</title>
        <authorList>
            <person name="Hyden B."/>
            <person name="Feng K."/>
            <person name="Yates T.B."/>
            <person name="Jawdy S."/>
            <person name="Cereghino C."/>
            <person name="Smart L.B."/>
            <person name="Muchero W."/>
        </authorList>
    </citation>
    <scope>NUCLEOTIDE SEQUENCE</scope>
    <source>
        <tissue evidence="3">Shoot tip</tissue>
    </source>
</reference>
<dbReference type="PROSITE" id="PS50011">
    <property type="entry name" value="PROTEIN_KINASE_DOM"/>
    <property type="match status" value="1"/>
</dbReference>
<dbReference type="EMBL" id="JAPFFI010000023">
    <property type="protein sequence ID" value="KAJ6322985.1"/>
    <property type="molecule type" value="Genomic_DNA"/>
</dbReference>
<protein>
    <recommendedName>
        <fullName evidence="2">Protein kinase domain-containing protein</fullName>
    </recommendedName>
</protein>
<feature type="region of interest" description="Disordered" evidence="1">
    <location>
        <begin position="1"/>
        <end position="62"/>
    </location>
</feature>
<gene>
    <name evidence="3" type="ORF">OIU77_012754</name>
</gene>
<evidence type="ECO:0000256" key="1">
    <source>
        <dbReference type="SAM" id="MobiDB-lite"/>
    </source>
</evidence>